<evidence type="ECO:0000313" key="1">
    <source>
        <dbReference type="EMBL" id="KAE8355331.1"/>
    </source>
</evidence>
<gene>
    <name evidence="1" type="ORF">BDV28DRAFT_129124</name>
</gene>
<proteinExistence type="predicted"/>
<keyword evidence="2" id="KW-1185">Reference proteome</keyword>
<evidence type="ECO:0000313" key="2">
    <source>
        <dbReference type="Proteomes" id="UP000327118"/>
    </source>
</evidence>
<dbReference type="EMBL" id="ML739054">
    <property type="protein sequence ID" value="KAE8355331.1"/>
    <property type="molecule type" value="Genomic_DNA"/>
</dbReference>
<reference evidence="2" key="1">
    <citation type="submission" date="2019-04" db="EMBL/GenBank/DDBJ databases">
        <title>Friends and foes A comparative genomics studyof 23 Aspergillus species from section Flavi.</title>
        <authorList>
            <consortium name="DOE Joint Genome Institute"/>
            <person name="Kjaerbolling I."/>
            <person name="Vesth T."/>
            <person name="Frisvad J.C."/>
            <person name="Nybo J.L."/>
            <person name="Theobald S."/>
            <person name="Kildgaard S."/>
            <person name="Isbrandt T."/>
            <person name="Kuo A."/>
            <person name="Sato A."/>
            <person name="Lyhne E.K."/>
            <person name="Kogle M.E."/>
            <person name="Wiebenga A."/>
            <person name="Kun R.S."/>
            <person name="Lubbers R.J."/>
            <person name="Makela M.R."/>
            <person name="Barry K."/>
            <person name="Chovatia M."/>
            <person name="Clum A."/>
            <person name="Daum C."/>
            <person name="Haridas S."/>
            <person name="He G."/>
            <person name="LaButti K."/>
            <person name="Lipzen A."/>
            <person name="Mondo S."/>
            <person name="Riley R."/>
            <person name="Salamov A."/>
            <person name="Simmons B.A."/>
            <person name="Magnuson J.K."/>
            <person name="Henrissat B."/>
            <person name="Mortensen U.H."/>
            <person name="Larsen T.O."/>
            <person name="Devries R.P."/>
            <person name="Grigoriev I.V."/>
            <person name="Machida M."/>
            <person name="Baker S.E."/>
            <person name="Andersen M.R."/>
        </authorList>
    </citation>
    <scope>NUCLEOTIDE SEQUENCE [LARGE SCALE GENOMIC DNA]</scope>
    <source>
        <strain evidence="2">CBS 553.77</strain>
    </source>
</reference>
<protein>
    <submittedName>
        <fullName evidence="1">Uncharacterized protein</fullName>
    </submittedName>
</protein>
<accession>A0A5N6ZCF5</accession>
<organism evidence="1 2">
    <name type="scientific">Aspergillus coremiiformis</name>
    <dbReference type="NCBI Taxonomy" id="138285"/>
    <lineage>
        <taxon>Eukaryota</taxon>
        <taxon>Fungi</taxon>
        <taxon>Dikarya</taxon>
        <taxon>Ascomycota</taxon>
        <taxon>Pezizomycotina</taxon>
        <taxon>Eurotiomycetes</taxon>
        <taxon>Eurotiomycetidae</taxon>
        <taxon>Eurotiales</taxon>
        <taxon>Aspergillaceae</taxon>
        <taxon>Aspergillus</taxon>
        <taxon>Aspergillus subgen. Circumdati</taxon>
    </lineage>
</organism>
<dbReference type="AlphaFoldDB" id="A0A5N6ZCF5"/>
<dbReference type="Proteomes" id="UP000327118">
    <property type="component" value="Unassembled WGS sequence"/>
</dbReference>
<name>A0A5N6ZCF5_9EURO</name>
<sequence length="56" mass="6275">MIFFCLFPIHGVLISFVVAISCLGLHRVRSNGPVQTIMSLGYHIQGLYTRRGRNGQ</sequence>